<dbReference type="AlphaFoldDB" id="A0A382FYR7"/>
<dbReference type="Gene3D" id="3.40.50.720">
    <property type="entry name" value="NAD(P)-binding Rossmann-like Domain"/>
    <property type="match status" value="1"/>
</dbReference>
<dbReference type="PANTHER" id="PTHR43861:SF5">
    <property type="entry name" value="BLL5978 PROTEIN"/>
    <property type="match status" value="1"/>
</dbReference>
<organism evidence="3">
    <name type="scientific">marine metagenome</name>
    <dbReference type="NCBI Taxonomy" id="408172"/>
    <lineage>
        <taxon>unclassified sequences</taxon>
        <taxon>metagenomes</taxon>
        <taxon>ecological metagenomes</taxon>
    </lineage>
</organism>
<proteinExistence type="predicted"/>
<gene>
    <name evidence="3" type="ORF">METZ01_LOCUS220616</name>
</gene>
<evidence type="ECO:0000313" key="3">
    <source>
        <dbReference type="EMBL" id="SVB67762.1"/>
    </source>
</evidence>
<evidence type="ECO:0000259" key="1">
    <source>
        <dbReference type="Pfam" id="PF08421"/>
    </source>
</evidence>
<dbReference type="Gene3D" id="6.10.250.3100">
    <property type="match status" value="1"/>
</dbReference>
<dbReference type="Gene3D" id="6.20.50.110">
    <property type="entry name" value="Methyltransferase, zinc-binding domain"/>
    <property type="match status" value="1"/>
</dbReference>
<dbReference type="PANTHER" id="PTHR43861">
    <property type="entry name" value="TRANS-ACONITATE 2-METHYLTRANSFERASE-RELATED"/>
    <property type="match status" value="1"/>
</dbReference>
<evidence type="ECO:0008006" key="4">
    <source>
        <dbReference type="Google" id="ProtNLM"/>
    </source>
</evidence>
<evidence type="ECO:0000259" key="2">
    <source>
        <dbReference type="Pfam" id="PF08484"/>
    </source>
</evidence>
<reference evidence="3" key="1">
    <citation type="submission" date="2018-05" db="EMBL/GenBank/DDBJ databases">
        <authorList>
            <person name="Lanie J.A."/>
            <person name="Ng W.-L."/>
            <person name="Kazmierczak K.M."/>
            <person name="Andrzejewski T.M."/>
            <person name="Davidsen T.M."/>
            <person name="Wayne K.J."/>
            <person name="Tettelin H."/>
            <person name="Glass J.I."/>
            <person name="Rusch D."/>
            <person name="Podicherti R."/>
            <person name="Tsui H.-C.T."/>
            <person name="Winkler M.E."/>
        </authorList>
    </citation>
    <scope>NUCLEOTIDE SEQUENCE</scope>
</reference>
<accession>A0A382FYR7</accession>
<dbReference type="SUPFAM" id="SSF53335">
    <property type="entry name" value="S-adenosyl-L-methionine-dependent methyltransferases"/>
    <property type="match status" value="1"/>
</dbReference>
<dbReference type="Pfam" id="PF08421">
    <property type="entry name" value="Methyltransf_13"/>
    <property type="match status" value="1"/>
</dbReference>
<dbReference type="InterPro" id="IPR013691">
    <property type="entry name" value="MeTrfase_14"/>
</dbReference>
<dbReference type="EMBL" id="UINC01052434">
    <property type="protein sequence ID" value="SVB67762.1"/>
    <property type="molecule type" value="Genomic_DNA"/>
</dbReference>
<dbReference type="InterPro" id="IPR038576">
    <property type="entry name" value="Methyltransf_Zn-bd_dom_put_sf"/>
</dbReference>
<protein>
    <recommendedName>
        <fullName evidence="4">C-methyltransferase domain-containing protein</fullName>
    </recommendedName>
</protein>
<dbReference type="Gene3D" id="3.40.50.150">
    <property type="entry name" value="Vaccinia Virus protein VP39"/>
    <property type="match status" value="1"/>
</dbReference>
<dbReference type="Pfam" id="PF13489">
    <property type="entry name" value="Methyltransf_23"/>
    <property type="match status" value="1"/>
</dbReference>
<dbReference type="InterPro" id="IPR029063">
    <property type="entry name" value="SAM-dependent_MTases_sf"/>
</dbReference>
<feature type="domain" description="Methyltransferase putative zinc binding" evidence="1">
    <location>
        <begin position="5"/>
        <end position="64"/>
    </location>
</feature>
<dbReference type="InterPro" id="IPR013630">
    <property type="entry name" value="Methyltransf_Zn-bd_dom_put"/>
</dbReference>
<feature type="domain" description="C-methyltransferase" evidence="2">
    <location>
        <begin position="245"/>
        <end position="401"/>
    </location>
</feature>
<name>A0A382FYR7_9ZZZZ</name>
<dbReference type="Pfam" id="PF08484">
    <property type="entry name" value="Methyltransf_14"/>
    <property type="match status" value="1"/>
</dbReference>
<sequence length="408" mass="46628">MILNCRACETIIQSFMSFGKMPIANGFLDPEDFTMEYFYELKPVFCENCLTFQITEQPDPKKMFHQNYAFFSRTSKRMVSHFKSYADWIMNEHLSSPDPFVVEIGSNDGAMMENFSKNKIRHLGVEPSENVANEARKHGINTLCSFFNLTTAEKITSEYGLADALIAANVMCHIPDLHGVARGVDHLLKPKGILVFEEPYLGDMIQNTAYDQIYDEHVYIFSARSVKNIFNKHGFELIDVKQQSTHGGSMRYVLARKGKRPVSPNVDRQLAYEDNINLHLKGTYDRFRERCELSRKDLVAILQQQKNAGKRVVGYAATSKSTTVLNYCGIGPDLIEFISDTTPIKQGKYSPGVHIPVRPYEDLQKCYPDGLLLFAWNHKKEVMEKESNFLDQGGEWITYVPQVALIRK</sequence>